<gene>
    <name evidence="1" type="ORF">LLUT_LOCUS18961</name>
</gene>
<evidence type="ECO:0000313" key="1">
    <source>
        <dbReference type="EMBL" id="CAL0317901.1"/>
    </source>
</evidence>
<reference evidence="1 2" key="1">
    <citation type="submission" date="2024-03" db="EMBL/GenBank/DDBJ databases">
        <authorList>
            <person name="Martinez-Hernandez J."/>
        </authorList>
    </citation>
    <scope>NUCLEOTIDE SEQUENCE [LARGE SCALE GENOMIC DNA]</scope>
</reference>
<dbReference type="EMBL" id="CAXHTB010000013">
    <property type="protein sequence ID" value="CAL0317901.1"/>
    <property type="molecule type" value="Genomic_DNA"/>
</dbReference>
<proteinExistence type="predicted"/>
<comment type="caution">
    <text evidence="1">The sequence shown here is derived from an EMBL/GenBank/DDBJ whole genome shotgun (WGS) entry which is preliminary data.</text>
</comment>
<accession>A0AAV1X8R2</accession>
<keyword evidence="2" id="KW-1185">Reference proteome</keyword>
<dbReference type="Proteomes" id="UP001497480">
    <property type="component" value="Unassembled WGS sequence"/>
</dbReference>
<protein>
    <submittedName>
        <fullName evidence="1">Uncharacterized protein</fullName>
    </submittedName>
</protein>
<dbReference type="AlphaFoldDB" id="A0AAV1X8R2"/>
<sequence>MMTAQPHIVIIITTLQTWCNILWQADKASMKVTVSAVSHILYDGGWRSETRKMNMVTVSYFLYLFSRTSAHALFADEASMKNSMLPKGYAYVPVDCLSNDDMQSNQDVDANGSVEHDR</sequence>
<name>A0AAV1X8R2_LUPLU</name>
<evidence type="ECO:0000313" key="2">
    <source>
        <dbReference type="Proteomes" id="UP001497480"/>
    </source>
</evidence>
<organism evidence="1 2">
    <name type="scientific">Lupinus luteus</name>
    <name type="common">European yellow lupine</name>
    <dbReference type="NCBI Taxonomy" id="3873"/>
    <lineage>
        <taxon>Eukaryota</taxon>
        <taxon>Viridiplantae</taxon>
        <taxon>Streptophyta</taxon>
        <taxon>Embryophyta</taxon>
        <taxon>Tracheophyta</taxon>
        <taxon>Spermatophyta</taxon>
        <taxon>Magnoliopsida</taxon>
        <taxon>eudicotyledons</taxon>
        <taxon>Gunneridae</taxon>
        <taxon>Pentapetalae</taxon>
        <taxon>rosids</taxon>
        <taxon>fabids</taxon>
        <taxon>Fabales</taxon>
        <taxon>Fabaceae</taxon>
        <taxon>Papilionoideae</taxon>
        <taxon>50 kb inversion clade</taxon>
        <taxon>genistoids sensu lato</taxon>
        <taxon>core genistoids</taxon>
        <taxon>Genisteae</taxon>
        <taxon>Lupinus</taxon>
    </lineage>
</organism>